<comment type="caution">
    <text evidence="3">The sequence shown here is derived from an EMBL/GenBank/DDBJ whole genome shotgun (WGS) entry which is preliminary data.</text>
</comment>
<dbReference type="SUPFAM" id="SSF48726">
    <property type="entry name" value="Immunoglobulin"/>
    <property type="match status" value="2"/>
</dbReference>
<dbReference type="Pfam" id="PF07679">
    <property type="entry name" value="I-set"/>
    <property type="match status" value="1"/>
</dbReference>
<organism evidence="3 4">
    <name type="scientific">Meloidogyne enterolobii</name>
    <name type="common">Root-knot nematode worm</name>
    <name type="synonym">Meloidogyne mayaguensis</name>
    <dbReference type="NCBI Taxonomy" id="390850"/>
    <lineage>
        <taxon>Eukaryota</taxon>
        <taxon>Metazoa</taxon>
        <taxon>Ecdysozoa</taxon>
        <taxon>Nematoda</taxon>
        <taxon>Chromadorea</taxon>
        <taxon>Rhabditida</taxon>
        <taxon>Tylenchina</taxon>
        <taxon>Tylenchomorpha</taxon>
        <taxon>Tylenchoidea</taxon>
        <taxon>Meloidogynidae</taxon>
        <taxon>Meloidogyninae</taxon>
        <taxon>Meloidogyne</taxon>
    </lineage>
</organism>
<accession>A0A6V7XDM8</accession>
<dbReference type="InterPro" id="IPR003598">
    <property type="entry name" value="Ig_sub2"/>
</dbReference>
<dbReference type="InterPro" id="IPR036179">
    <property type="entry name" value="Ig-like_dom_sf"/>
</dbReference>
<evidence type="ECO:0000256" key="1">
    <source>
        <dbReference type="ARBA" id="ARBA00022737"/>
    </source>
</evidence>
<keyword evidence="1" id="KW-0677">Repeat</keyword>
<evidence type="ECO:0000313" key="3">
    <source>
        <dbReference type="EMBL" id="CAD2197067.1"/>
    </source>
</evidence>
<feature type="domain" description="Ig-like" evidence="2">
    <location>
        <begin position="8"/>
        <end position="103"/>
    </location>
</feature>
<feature type="domain" description="Ig-like" evidence="2">
    <location>
        <begin position="107"/>
        <end position="179"/>
    </location>
</feature>
<dbReference type="Proteomes" id="UP000580250">
    <property type="component" value="Unassembled WGS sequence"/>
</dbReference>
<dbReference type="OrthoDB" id="5982258at2759"/>
<dbReference type="Gene3D" id="2.60.40.10">
    <property type="entry name" value="Immunoglobulins"/>
    <property type="match status" value="2"/>
</dbReference>
<dbReference type="GO" id="GO:0007156">
    <property type="term" value="P:homophilic cell adhesion via plasma membrane adhesion molecules"/>
    <property type="evidence" value="ECO:0007669"/>
    <property type="project" value="TreeGrafter"/>
</dbReference>
<sequence>MEKFRDFPTHSLQELMNISRSFFQNCPFGDKLSTWNALLMDCFPIPTYRWTRVDGLPLPVGRHKLLSFGRILRIDAAELADSGRYRCTAQNELGTTSAELKLIIQAPPVLFHPLIDHLVAPNSTASLHCQIPNSGGIQVEWFRNGSPLSPLLLTEQERKRFLIAGNEYNFFIFSSVIIF</sequence>
<evidence type="ECO:0000313" key="4">
    <source>
        <dbReference type="Proteomes" id="UP000580250"/>
    </source>
</evidence>
<dbReference type="PANTHER" id="PTHR13817:SF166">
    <property type="entry name" value="NEURONAL IGCAM-RELATED"/>
    <property type="match status" value="1"/>
</dbReference>
<dbReference type="GO" id="GO:0045202">
    <property type="term" value="C:synapse"/>
    <property type="evidence" value="ECO:0007669"/>
    <property type="project" value="TreeGrafter"/>
</dbReference>
<dbReference type="AlphaFoldDB" id="A0A6V7XDM8"/>
<name>A0A6V7XDM8_MELEN</name>
<dbReference type="GO" id="GO:0007416">
    <property type="term" value="P:synapse assembly"/>
    <property type="evidence" value="ECO:0007669"/>
    <property type="project" value="TreeGrafter"/>
</dbReference>
<gene>
    <name evidence="3" type="ORF">MENT_LOCUS50281</name>
</gene>
<dbReference type="InterPro" id="IPR007110">
    <property type="entry name" value="Ig-like_dom"/>
</dbReference>
<dbReference type="InterPro" id="IPR013098">
    <property type="entry name" value="Ig_I-set"/>
</dbReference>
<proteinExistence type="predicted"/>
<dbReference type="PANTHER" id="PTHR13817">
    <property type="entry name" value="TITIN"/>
    <property type="match status" value="1"/>
</dbReference>
<reference evidence="3 4" key="1">
    <citation type="submission" date="2020-08" db="EMBL/GenBank/DDBJ databases">
        <authorList>
            <person name="Koutsovoulos G."/>
            <person name="Danchin GJ E."/>
        </authorList>
    </citation>
    <scope>NUCLEOTIDE SEQUENCE [LARGE SCALE GENOMIC DNA]</scope>
</reference>
<dbReference type="SMART" id="SM00408">
    <property type="entry name" value="IGc2"/>
    <property type="match status" value="1"/>
</dbReference>
<protein>
    <recommendedName>
        <fullName evidence="2">Ig-like domain-containing protein</fullName>
    </recommendedName>
</protein>
<dbReference type="InterPro" id="IPR050964">
    <property type="entry name" value="Striated_Muscle_Regulatory"/>
</dbReference>
<dbReference type="EMBL" id="CAJEWN010001392">
    <property type="protein sequence ID" value="CAD2197067.1"/>
    <property type="molecule type" value="Genomic_DNA"/>
</dbReference>
<evidence type="ECO:0000259" key="2">
    <source>
        <dbReference type="PROSITE" id="PS50835"/>
    </source>
</evidence>
<dbReference type="InterPro" id="IPR013783">
    <property type="entry name" value="Ig-like_fold"/>
</dbReference>
<dbReference type="PROSITE" id="PS50835">
    <property type="entry name" value="IG_LIKE"/>
    <property type="match status" value="2"/>
</dbReference>